<accession>A0AAD5T3V7</accession>
<evidence type="ECO:0000313" key="1">
    <source>
        <dbReference type="EMBL" id="KAJ3126588.1"/>
    </source>
</evidence>
<reference evidence="1" key="1">
    <citation type="submission" date="2020-05" db="EMBL/GenBank/DDBJ databases">
        <title>Phylogenomic resolution of chytrid fungi.</title>
        <authorList>
            <person name="Stajich J.E."/>
            <person name="Amses K."/>
            <person name="Simmons R."/>
            <person name="Seto K."/>
            <person name="Myers J."/>
            <person name="Bonds A."/>
            <person name="Quandt C.A."/>
            <person name="Barry K."/>
            <person name="Liu P."/>
            <person name="Grigoriev I."/>
            <person name="Longcore J.E."/>
            <person name="James T.Y."/>
        </authorList>
    </citation>
    <scope>NUCLEOTIDE SEQUENCE</scope>
    <source>
        <strain evidence="1">JEL0513</strain>
    </source>
</reference>
<keyword evidence="2" id="KW-1185">Reference proteome</keyword>
<dbReference type="EMBL" id="JADGJH010000551">
    <property type="protein sequence ID" value="KAJ3126588.1"/>
    <property type="molecule type" value="Genomic_DNA"/>
</dbReference>
<sequence length="77" mass="8918">MDEKEINSILSKVGIPYFGLEDLVIIDVPEKHWKLENPERINELEQTIKELKIESLSNESKLPLQSKDTEVKKPQTT</sequence>
<comment type="caution">
    <text evidence="1">The sequence shown here is derived from an EMBL/GenBank/DDBJ whole genome shotgun (WGS) entry which is preliminary data.</text>
</comment>
<protein>
    <submittedName>
        <fullName evidence="1">Uncharacterized protein</fullName>
    </submittedName>
</protein>
<dbReference type="AlphaFoldDB" id="A0AAD5T3V7"/>
<dbReference type="Proteomes" id="UP001211907">
    <property type="component" value="Unassembled WGS sequence"/>
</dbReference>
<organism evidence="1 2">
    <name type="scientific">Physocladia obscura</name>
    <dbReference type="NCBI Taxonomy" id="109957"/>
    <lineage>
        <taxon>Eukaryota</taxon>
        <taxon>Fungi</taxon>
        <taxon>Fungi incertae sedis</taxon>
        <taxon>Chytridiomycota</taxon>
        <taxon>Chytridiomycota incertae sedis</taxon>
        <taxon>Chytridiomycetes</taxon>
        <taxon>Chytridiales</taxon>
        <taxon>Chytriomycetaceae</taxon>
        <taxon>Physocladia</taxon>
    </lineage>
</organism>
<gene>
    <name evidence="1" type="ORF">HK100_010182</name>
</gene>
<proteinExistence type="predicted"/>
<name>A0AAD5T3V7_9FUNG</name>
<evidence type="ECO:0000313" key="2">
    <source>
        <dbReference type="Proteomes" id="UP001211907"/>
    </source>
</evidence>